<dbReference type="FunCoup" id="I4YHD2">
    <property type="interactions" value="100"/>
</dbReference>
<protein>
    <submittedName>
        <fullName evidence="3">Uncharacterized protein</fullName>
    </submittedName>
</protein>
<dbReference type="STRING" id="671144.I4YHD2"/>
<keyword evidence="2" id="KW-1015">Disulfide bond</keyword>
<dbReference type="InParanoid" id="I4YHD2"/>
<dbReference type="GO" id="GO:0005758">
    <property type="term" value="C:mitochondrial intermembrane space"/>
    <property type="evidence" value="ECO:0007669"/>
    <property type="project" value="TreeGrafter"/>
</dbReference>
<dbReference type="GO" id="GO:0005634">
    <property type="term" value="C:nucleus"/>
    <property type="evidence" value="ECO:0007669"/>
    <property type="project" value="TreeGrafter"/>
</dbReference>
<dbReference type="AlphaFoldDB" id="I4YHD2"/>
<evidence type="ECO:0000256" key="1">
    <source>
        <dbReference type="ARBA" id="ARBA00006196"/>
    </source>
</evidence>
<dbReference type="OMA" id="REYDSCF"/>
<dbReference type="KEGG" id="wse:WALSEDRAFT_62741"/>
<dbReference type="GO" id="GO:0045332">
    <property type="term" value="P:phospholipid translocation"/>
    <property type="evidence" value="ECO:0007669"/>
    <property type="project" value="TreeGrafter"/>
</dbReference>
<dbReference type="HOGENOM" id="CLU_101473_1_0_1"/>
<evidence type="ECO:0000256" key="2">
    <source>
        <dbReference type="ARBA" id="ARBA00023157"/>
    </source>
</evidence>
<keyword evidence="4" id="KW-1185">Reference proteome</keyword>
<dbReference type="PANTHER" id="PTHR46403">
    <property type="entry name" value="TP53-REGULATED INHIBITOR OF APOPTOSIS 1"/>
    <property type="match status" value="1"/>
</dbReference>
<proteinExistence type="inferred from homology"/>
<dbReference type="EMBL" id="JH668225">
    <property type="protein sequence ID" value="EIM23374.1"/>
    <property type="molecule type" value="Genomic_DNA"/>
</dbReference>
<organism evidence="3 4">
    <name type="scientific">Wallemia mellicola (strain ATCC MYA-4683 / CBS 633.66)</name>
    <name type="common">Wallemia sebi (CBS 633.66)</name>
    <dbReference type="NCBI Taxonomy" id="671144"/>
    <lineage>
        <taxon>Eukaryota</taxon>
        <taxon>Fungi</taxon>
        <taxon>Dikarya</taxon>
        <taxon>Basidiomycota</taxon>
        <taxon>Wallemiomycotina</taxon>
        <taxon>Wallemiomycetes</taxon>
        <taxon>Wallemiales</taxon>
        <taxon>Wallemiaceae</taxon>
        <taxon>Wallemia</taxon>
    </lineage>
</organism>
<dbReference type="Proteomes" id="UP000005242">
    <property type="component" value="Unassembled WGS sequence"/>
</dbReference>
<dbReference type="PANTHER" id="PTHR46403:SF1">
    <property type="entry name" value="TP53-REGULATED INHIBITOR OF APOPTOSIS 1"/>
    <property type="match status" value="1"/>
</dbReference>
<evidence type="ECO:0000313" key="4">
    <source>
        <dbReference type="Proteomes" id="UP000005242"/>
    </source>
</evidence>
<name>I4YHD2_WALMC</name>
<dbReference type="InterPro" id="IPR007918">
    <property type="entry name" value="MDM35_apoptosis"/>
</dbReference>
<comment type="similarity">
    <text evidence="1">Belongs to the TRIAP1/MDM35 family.</text>
</comment>
<dbReference type="GO" id="GO:0005829">
    <property type="term" value="C:cytosol"/>
    <property type="evidence" value="ECO:0007669"/>
    <property type="project" value="TreeGrafter"/>
</dbReference>
<dbReference type="GO" id="GO:1990050">
    <property type="term" value="F:phosphatidic acid transfer activity"/>
    <property type="evidence" value="ECO:0007669"/>
    <property type="project" value="TreeGrafter"/>
</dbReference>
<evidence type="ECO:0000313" key="3">
    <source>
        <dbReference type="EMBL" id="EIM23374.1"/>
    </source>
</evidence>
<dbReference type="Pfam" id="PF05254">
    <property type="entry name" value="UPF0203"/>
    <property type="match status" value="1"/>
</dbReference>
<reference evidence="3 4" key="1">
    <citation type="journal article" date="2012" name="Fungal Genet. Biol.">
        <title>The genome of the xerotolerant mold Wallemia sebi reveals adaptations to osmotic stress and suggests cryptic sexual reproduction.</title>
        <authorList>
            <person name="Padamsee M."/>
            <person name="Kumar T.K.A."/>
            <person name="Riley R."/>
            <person name="Binder M."/>
            <person name="Boyd A."/>
            <person name="Calvo A.M."/>
            <person name="Furukawa K."/>
            <person name="Hesse C."/>
            <person name="Hohmann S."/>
            <person name="James T.Y."/>
            <person name="LaButti K."/>
            <person name="Lapidus A."/>
            <person name="Lindquist E."/>
            <person name="Lucas S."/>
            <person name="Miller K."/>
            <person name="Shantappa S."/>
            <person name="Grigoriev I.V."/>
            <person name="Hibbett D.S."/>
            <person name="McLaughlin D.J."/>
            <person name="Spatafora J.W."/>
            <person name="Aime M.C."/>
        </authorList>
    </citation>
    <scope>NUCLEOTIDE SEQUENCE [LARGE SCALE GENOMIC DNA]</scope>
    <source>
        <strain evidence="4">ATCC MYA-4683 / CBS 633.66</strain>
    </source>
</reference>
<dbReference type="GeneID" id="18474784"/>
<dbReference type="RefSeq" id="XP_006956755.1">
    <property type="nucleotide sequence ID" value="XM_006956693.1"/>
</dbReference>
<gene>
    <name evidence="3" type="ORF">WALSEDRAFT_62741</name>
</gene>
<sequence length="85" mass="9969">MTSESEFGKSASLDSSCNDFKNAYDRCFNQWFDKYLEHYSQQRIEQSTETYEKNCGGLFKKYSECLEKSIESKPALKELLDNNKL</sequence>
<accession>I4YHD2</accession>
<dbReference type="OrthoDB" id="19091at2759"/>